<reference evidence="1" key="1">
    <citation type="submission" date="2020-01" db="EMBL/GenBank/DDBJ databases">
        <authorList>
            <person name="Meier V. D."/>
            <person name="Meier V D."/>
        </authorList>
    </citation>
    <scope>NUCLEOTIDE SEQUENCE</scope>
    <source>
        <strain evidence="1">HLG_WM_MAG_02</strain>
    </source>
</reference>
<accession>A0A6S6SZQ9</accession>
<sequence>MFKSFNQTLLISGAVILVITGCSQKESVGNLMMKSSNLTEQDVKLKKQLATQWEKGTKLVSQGKEQIEEGKEQIEEGEDLVTKGEKNISKGEDLIEESEKEFKKKFPNINLKG</sequence>
<evidence type="ECO:0000313" key="1">
    <source>
        <dbReference type="EMBL" id="CAA6809997.1"/>
    </source>
</evidence>
<protein>
    <recommendedName>
        <fullName evidence="2">Lipoprotein</fullName>
    </recommendedName>
</protein>
<gene>
    <name evidence="1" type="ORF">HELGO_WM37855</name>
</gene>
<name>A0A6S6SZQ9_9BACT</name>
<proteinExistence type="predicted"/>
<dbReference type="EMBL" id="CACVAZ010000062">
    <property type="protein sequence ID" value="CAA6809997.1"/>
    <property type="molecule type" value="Genomic_DNA"/>
</dbReference>
<evidence type="ECO:0008006" key="2">
    <source>
        <dbReference type="Google" id="ProtNLM"/>
    </source>
</evidence>
<dbReference type="PROSITE" id="PS51257">
    <property type="entry name" value="PROKAR_LIPOPROTEIN"/>
    <property type="match status" value="1"/>
</dbReference>
<dbReference type="AlphaFoldDB" id="A0A6S6SZQ9"/>
<organism evidence="1">
    <name type="scientific">uncultured Sulfurovum sp</name>
    <dbReference type="NCBI Taxonomy" id="269237"/>
    <lineage>
        <taxon>Bacteria</taxon>
        <taxon>Pseudomonadati</taxon>
        <taxon>Campylobacterota</taxon>
        <taxon>Epsilonproteobacteria</taxon>
        <taxon>Campylobacterales</taxon>
        <taxon>Sulfurovaceae</taxon>
        <taxon>Sulfurovum</taxon>
        <taxon>environmental samples</taxon>
    </lineage>
</organism>